<evidence type="ECO:0000256" key="1">
    <source>
        <dbReference type="SAM" id="SignalP"/>
    </source>
</evidence>
<feature type="domain" description="GH16" evidence="2">
    <location>
        <begin position="26"/>
        <end position="293"/>
    </location>
</feature>
<dbReference type="PANTHER" id="PTHR10963">
    <property type="entry name" value="GLYCOSYL HYDROLASE-RELATED"/>
    <property type="match status" value="1"/>
</dbReference>
<dbReference type="KEGG" id="wic:J056_000575"/>
<dbReference type="Pfam" id="PF26113">
    <property type="entry name" value="GH16_XgeA"/>
    <property type="match status" value="1"/>
</dbReference>
<keyword evidence="3" id="KW-0326">Glycosidase</keyword>
<protein>
    <submittedName>
        <fullName evidence="3">Putative glycosidase C21B10.07</fullName>
    </submittedName>
</protein>
<dbReference type="OMA" id="ANPTECI"/>
<dbReference type="OrthoDB" id="192832at2759"/>
<dbReference type="InterPro" id="IPR050546">
    <property type="entry name" value="Glycosyl_Hydrlase_16"/>
</dbReference>
<name>R9AF79_WALI9</name>
<feature type="chain" id="PRO_5004480321" evidence="1">
    <location>
        <begin position="22"/>
        <end position="321"/>
    </location>
</feature>
<dbReference type="RefSeq" id="XP_009268478.1">
    <property type="nucleotide sequence ID" value="XM_009270203.1"/>
</dbReference>
<dbReference type="GO" id="GO:0004553">
    <property type="term" value="F:hydrolase activity, hydrolyzing O-glycosyl compounds"/>
    <property type="evidence" value="ECO:0007669"/>
    <property type="project" value="InterPro"/>
</dbReference>
<proteinExistence type="predicted"/>
<dbReference type="SUPFAM" id="SSF49899">
    <property type="entry name" value="Concanavalin A-like lectins/glucanases"/>
    <property type="match status" value="1"/>
</dbReference>
<sequence>MHQSLNYIALALLLAVPQTLAHTSRATAAGYTLKNSYEGETFFDGFTFFIYDDPTAGAVNYVDKATAFSKGLAGYDSGTPYIQFDNWSQLSATGDGKRDSVRIQSDDSWNGGVLTFDVAQMPYGLGTWPAFWTNGPDWPNGGELDIIEGINNDTYNHVTIHTYDGCTQSGTAAAIGEYSSETHDCSGFTPTNSGCGFEDPNPNSYGEGLNNGGGGVFATEWDVDAGTLKTWFFPRLLIPQDILNNSPNPQNWGQPVSHFVSDSCDLSTFTNHSIILNTTLCGYYAGNNFPNGGLEACNEFIRDPSNLPNNKWVVNSIRVYE</sequence>
<dbReference type="GO" id="GO:0009251">
    <property type="term" value="P:glucan catabolic process"/>
    <property type="evidence" value="ECO:0007669"/>
    <property type="project" value="TreeGrafter"/>
</dbReference>
<accession>R9AF79</accession>
<dbReference type="PROSITE" id="PS51762">
    <property type="entry name" value="GH16_2"/>
    <property type="match status" value="1"/>
</dbReference>
<dbReference type="STRING" id="1299270.R9AF79"/>
<dbReference type="InterPro" id="IPR013320">
    <property type="entry name" value="ConA-like_dom_sf"/>
</dbReference>
<evidence type="ECO:0000313" key="4">
    <source>
        <dbReference type="Proteomes" id="UP000014064"/>
    </source>
</evidence>
<dbReference type="Gene3D" id="2.60.120.200">
    <property type="match status" value="1"/>
</dbReference>
<keyword evidence="3" id="KW-0378">Hydrolase</keyword>
<dbReference type="InterPro" id="IPR000757">
    <property type="entry name" value="Beta-glucanase-like"/>
</dbReference>
<dbReference type="EMBL" id="KE007233">
    <property type="protein sequence ID" value="EOR00765.1"/>
    <property type="molecule type" value="Genomic_DNA"/>
</dbReference>
<dbReference type="eggNOG" id="ENOG502QUM3">
    <property type="taxonomic scope" value="Eukaryota"/>
</dbReference>
<gene>
    <name evidence="3" type="ORF">J056_000575</name>
</gene>
<dbReference type="GeneID" id="20373527"/>
<organism evidence="3 4">
    <name type="scientific">Wallemia ichthyophaga (strain EXF-994 / CBS 113033)</name>
    <dbReference type="NCBI Taxonomy" id="1299270"/>
    <lineage>
        <taxon>Eukaryota</taxon>
        <taxon>Fungi</taxon>
        <taxon>Dikarya</taxon>
        <taxon>Basidiomycota</taxon>
        <taxon>Wallemiomycotina</taxon>
        <taxon>Wallemiomycetes</taxon>
        <taxon>Wallemiales</taxon>
        <taxon>Wallemiaceae</taxon>
        <taxon>Wallemia</taxon>
    </lineage>
</organism>
<dbReference type="PANTHER" id="PTHR10963:SF24">
    <property type="entry name" value="GLYCOSIDASE C21B10.07-RELATED"/>
    <property type="match status" value="1"/>
</dbReference>
<feature type="signal peptide" evidence="1">
    <location>
        <begin position="1"/>
        <end position="21"/>
    </location>
</feature>
<keyword evidence="4" id="KW-1185">Reference proteome</keyword>
<evidence type="ECO:0000313" key="3">
    <source>
        <dbReference type="EMBL" id="EOR00765.1"/>
    </source>
</evidence>
<dbReference type="HOGENOM" id="CLU_016972_0_1_1"/>
<reference evidence="4" key="1">
    <citation type="journal article" date="2013" name="BMC Genomics">
        <title>Genome and transcriptome sequencing of the halophilic fungus Wallemia ichthyophaga: haloadaptations present and absent.</title>
        <authorList>
            <person name="Zajc J."/>
            <person name="Liu Y."/>
            <person name="Dai W."/>
            <person name="Yang Z."/>
            <person name="Hu J."/>
            <person name="Gostincar C."/>
            <person name="Gunde-Cimerman N."/>
        </authorList>
    </citation>
    <scope>NUCLEOTIDE SEQUENCE [LARGE SCALE GENOMIC DNA]</scope>
    <source>
        <strain evidence="4">EXF-994 / CBS 113033</strain>
    </source>
</reference>
<dbReference type="AlphaFoldDB" id="R9AF79"/>
<keyword evidence="1" id="KW-0732">Signal</keyword>
<evidence type="ECO:0000259" key="2">
    <source>
        <dbReference type="PROSITE" id="PS51762"/>
    </source>
</evidence>
<dbReference type="Proteomes" id="UP000014064">
    <property type="component" value="Unassembled WGS sequence"/>
</dbReference>